<dbReference type="SMART" id="SM00851">
    <property type="entry name" value="MGS"/>
    <property type="match status" value="1"/>
</dbReference>
<dbReference type="InterPro" id="IPR033937">
    <property type="entry name" value="MGS_CPS_CarB"/>
</dbReference>
<dbReference type="AlphaFoldDB" id="A0A380EHW9"/>
<evidence type="ECO:0000256" key="1">
    <source>
        <dbReference type="ARBA" id="ARBA00012738"/>
    </source>
</evidence>
<protein>
    <recommendedName>
        <fullName evidence="1">carbamoyl-phosphate synthase (glutamine-hydrolyzing)</fullName>
        <ecNumber evidence="1">6.3.5.5</ecNumber>
    </recommendedName>
</protein>
<dbReference type="InterPro" id="IPR036914">
    <property type="entry name" value="MGS-like_dom_sf"/>
</dbReference>
<evidence type="ECO:0000256" key="2">
    <source>
        <dbReference type="ARBA" id="ARBA00022598"/>
    </source>
</evidence>
<accession>A0A380EHW9</accession>
<gene>
    <name evidence="6" type="primary">pyrAB_2</name>
    <name evidence="6" type="ORF">NCTC10702_01902</name>
</gene>
<organism evidence="6 7">
    <name type="scientific">Staphylococcus aureus</name>
    <dbReference type="NCBI Taxonomy" id="1280"/>
    <lineage>
        <taxon>Bacteria</taxon>
        <taxon>Bacillati</taxon>
        <taxon>Bacillota</taxon>
        <taxon>Bacilli</taxon>
        <taxon>Bacillales</taxon>
        <taxon>Staphylococcaceae</taxon>
        <taxon>Staphylococcus</taxon>
    </lineage>
</organism>
<feature type="domain" description="MGS-like" evidence="5">
    <location>
        <begin position="27"/>
        <end position="154"/>
    </location>
</feature>
<dbReference type="Pfam" id="PF02142">
    <property type="entry name" value="MGS"/>
    <property type="match status" value="1"/>
</dbReference>
<keyword evidence="4" id="KW-0067">ATP-binding</keyword>
<reference evidence="6 7" key="1">
    <citation type="submission" date="2018-06" db="EMBL/GenBank/DDBJ databases">
        <authorList>
            <consortium name="Pathogen Informatics"/>
            <person name="Doyle S."/>
        </authorList>
    </citation>
    <scope>NUCLEOTIDE SEQUENCE [LARGE SCALE GENOMIC DNA]</scope>
    <source>
        <strain evidence="6 7">NCTC10702</strain>
    </source>
</reference>
<evidence type="ECO:0000259" key="5">
    <source>
        <dbReference type="PROSITE" id="PS51855"/>
    </source>
</evidence>
<evidence type="ECO:0000256" key="3">
    <source>
        <dbReference type="ARBA" id="ARBA00022741"/>
    </source>
</evidence>
<proteinExistence type="predicted"/>
<dbReference type="PROSITE" id="PS51855">
    <property type="entry name" value="MGS"/>
    <property type="match status" value="1"/>
</dbReference>
<keyword evidence="2 6" id="KW-0436">Ligase</keyword>
<dbReference type="GO" id="GO:0005737">
    <property type="term" value="C:cytoplasm"/>
    <property type="evidence" value="ECO:0007669"/>
    <property type="project" value="TreeGrafter"/>
</dbReference>
<evidence type="ECO:0000313" key="7">
    <source>
        <dbReference type="Proteomes" id="UP000254116"/>
    </source>
</evidence>
<dbReference type="GO" id="GO:0005524">
    <property type="term" value="F:ATP binding"/>
    <property type="evidence" value="ECO:0007669"/>
    <property type="project" value="UniProtKB-KW"/>
</dbReference>
<dbReference type="CDD" id="cd01424">
    <property type="entry name" value="MGS_CPS_II"/>
    <property type="match status" value="1"/>
</dbReference>
<sequence>MKSTGEVMGKDTTLEKALFKGLTGSGVEVKDHGTVLMTVSDKDKEEVVKLAQRLNEVGYKILATSGTANKLAEYDIPAEVVGKIGGENDLLTRIQNGDVQIVINTMTKGKEVERDGFQIRRTTVENGIPCLTSLDTANALTNVIESMTFTMRQM</sequence>
<dbReference type="Proteomes" id="UP000254116">
    <property type="component" value="Unassembled WGS sequence"/>
</dbReference>
<dbReference type="EC" id="6.3.5.5" evidence="1"/>
<dbReference type="Gene3D" id="3.40.50.1380">
    <property type="entry name" value="Methylglyoxal synthase-like domain"/>
    <property type="match status" value="1"/>
</dbReference>
<dbReference type="PANTHER" id="PTHR11405">
    <property type="entry name" value="CARBAMOYLTRANSFERASE FAMILY MEMBER"/>
    <property type="match status" value="1"/>
</dbReference>
<dbReference type="PANTHER" id="PTHR11405:SF53">
    <property type="entry name" value="CARBAMOYL-PHOSPHATE SYNTHASE [AMMONIA], MITOCHONDRIAL"/>
    <property type="match status" value="1"/>
</dbReference>
<dbReference type="EMBL" id="UHBY01000003">
    <property type="protein sequence ID" value="SUL34616.1"/>
    <property type="molecule type" value="Genomic_DNA"/>
</dbReference>
<evidence type="ECO:0000313" key="6">
    <source>
        <dbReference type="EMBL" id="SUL34616.1"/>
    </source>
</evidence>
<keyword evidence="3" id="KW-0547">Nucleotide-binding</keyword>
<dbReference type="FunFam" id="3.40.50.1380:FF:000011">
    <property type="entry name" value="Carbamoyl-phosphate synthase large chain"/>
    <property type="match status" value="1"/>
</dbReference>
<dbReference type="GO" id="GO:0004088">
    <property type="term" value="F:carbamoyl-phosphate synthase (glutamine-hydrolyzing) activity"/>
    <property type="evidence" value="ECO:0007669"/>
    <property type="project" value="UniProtKB-EC"/>
</dbReference>
<name>A0A380EHW9_STAAU</name>
<evidence type="ECO:0000256" key="4">
    <source>
        <dbReference type="ARBA" id="ARBA00022840"/>
    </source>
</evidence>
<dbReference type="SUPFAM" id="SSF52335">
    <property type="entry name" value="Methylglyoxal synthase-like"/>
    <property type="match status" value="1"/>
</dbReference>
<dbReference type="GO" id="GO:0006541">
    <property type="term" value="P:glutamine metabolic process"/>
    <property type="evidence" value="ECO:0007669"/>
    <property type="project" value="TreeGrafter"/>
</dbReference>
<dbReference type="InterPro" id="IPR011607">
    <property type="entry name" value="MGS-like_dom"/>
</dbReference>